<keyword evidence="3 6" id="KW-0418">Kinase</keyword>
<keyword evidence="4" id="KW-0067">ATP-binding</keyword>
<organism evidence="6 7">
    <name type="scientific">Plesiocystis pacifica SIR-1</name>
    <dbReference type="NCBI Taxonomy" id="391625"/>
    <lineage>
        <taxon>Bacteria</taxon>
        <taxon>Pseudomonadati</taxon>
        <taxon>Myxococcota</taxon>
        <taxon>Polyangia</taxon>
        <taxon>Nannocystales</taxon>
        <taxon>Nannocystaceae</taxon>
        <taxon>Plesiocystis</taxon>
    </lineage>
</organism>
<dbReference type="InterPro" id="IPR011009">
    <property type="entry name" value="Kinase-like_dom_sf"/>
</dbReference>
<dbReference type="SUPFAM" id="SSF56112">
    <property type="entry name" value="Protein kinase-like (PK-like)"/>
    <property type="match status" value="1"/>
</dbReference>
<feature type="domain" description="Protein kinase" evidence="5">
    <location>
        <begin position="1"/>
        <end position="292"/>
    </location>
</feature>
<keyword evidence="1" id="KW-0808">Transferase</keyword>
<evidence type="ECO:0000256" key="4">
    <source>
        <dbReference type="ARBA" id="ARBA00022840"/>
    </source>
</evidence>
<evidence type="ECO:0000313" key="7">
    <source>
        <dbReference type="Proteomes" id="UP000005801"/>
    </source>
</evidence>
<evidence type="ECO:0000256" key="1">
    <source>
        <dbReference type="ARBA" id="ARBA00022679"/>
    </source>
</evidence>
<protein>
    <submittedName>
        <fullName evidence="6">Serine/threonine kinase family protein</fullName>
    </submittedName>
</protein>
<name>A6G9T3_9BACT</name>
<dbReference type="CDD" id="cd14014">
    <property type="entry name" value="STKc_PknB_like"/>
    <property type="match status" value="1"/>
</dbReference>
<dbReference type="AlphaFoldDB" id="A6G9T3"/>
<dbReference type="Gene3D" id="3.30.200.20">
    <property type="entry name" value="Phosphorylase Kinase, domain 1"/>
    <property type="match status" value="1"/>
</dbReference>
<dbReference type="Proteomes" id="UP000005801">
    <property type="component" value="Unassembled WGS sequence"/>
</dbReference>
<dbReference type="InterPro" id="IPR008271">
    <property type="entry name" value="Ser/Thr_kinase_AS"/>
</dbReference>
<proteinExistence type="predicted"/>
<evidence type="ECO:0000313" key="6">
    <source>
        <dbReference type="EMBL" id="EDM77369.1"/>
    </source>
</evidence>
<dbReference type="GO" id="GO:0005524">
    <property type="term" value="F:ATP binding"/>
    <property type="evidence" value="ECO:0007669"/>
    <property type="project" value="UniProtKB-KW"/>
</dbReference>
<dbReference type="PANTHER" id="PTHR43289:SF6">
    <property type="entry name" value="SERINE_THREONINE-PROTEIN KINASE NEKL-3"/>
    <property type="match status" value="1"/>
</dbReference>
<comment type="caution">
    <text evidence="6">The sequence shown here is derived from an EMBL/GenBank/DDBJ whole genome shotgun (WGS) entry which is preliminary data.</text>
</comment>
<accession>A6G9T3</accession>
<evidence type="ECO:0000256" key="3">
    <source>
        <dbReference type="ARBA" id="ARBA00022777"/>
    </source>
</evidence>
<dbReference type="eggNOG" id="COG0515">
    <property type="taxonomic scope" value="Bacteria"/>
</dbReference>
<dbReference type="PROSITE" id="PS50011">
    <property type="entry name" value="PROTEIN_KINASE_DOM"/>
    <property type="match status" value="1"/>
</dbReference>
<keyword evidence="2" id="KW-0547">Nucleotide-binding</keyword>
<dbReference type="PANTHER" id="PTHR43289">
    <property type="entry name" value="MITOGEN-ACTIVATED PROTEIN KINASE KINASE KINASE 20-RELATED"/>
    <property type="match status" value="1"/>
</dbReference>
<evidence type="ECO:0000256" key="2">
    <source>
        <dbReference type="ARBA" id="ARBA00022741"/>
    </source>
</evidence>
<dbReference type="EMBL" id="ABCS01000047">
    <property type="protein sequence ID" value="EDM77369.1"/>
    <property type="molecule type" value="Genomic_DNA"/>
</dbReference>
<dbReference type="GO" id="GO:0004674">
    <property type="term" value="F:protein serine/threonine kinase activity"/>
    <property type="evidence" value="ECO:0007669"/>
    <property type="project" value="TreeGrafter"/>
</dbReference>
<gene>
    <name evidence="6" type="ORF">PPSIR1_09865</name>
</gene>
<reference evidence="6 7" key="1">
    <citation type="submission" date="2007-06" db="EMBL/GenBank/DDBJ databases">
        <authorList>
            <person name="Shimkets L."/>
            <person name="Ferriera S."/>
            <person name="Johnson J."/>
            <person name="Kravitz S."/>
            <person name="Beeson K."/>
            <person name="Sutton G."/>
            <person name="Rogers Y.-H."/>
            <person name="Friedman R."/>
            <person name="Frazier M."/>
            <person name="Venter J.C."/>
        </authorList>
    </citation>
    <scope>NUCLEOTIDE SEQUENCE [LARGE SCALE GENOMIC DNA]</scope>
    <source>
        <strain evidence="6 7">SIR-1</strain>
    </source>
</reference>
<evidence type="ECO:0000259" key="5">
    <source>
        <dbReference type="PROSITE" id="PS50011"/>
    </source>
</evidence>
<dbReference type="Pfam" id="PF00069">
    <property type="entry name" value="Pkinase"/>
    <property type="match status" value="1"/>
</dbReference>
<dbReference type="STRING" id="391625.PPSIR1_09865"/>
<dbReference type="PROSITE" id="PS00108">
    <property type="entry name" value="PROTEIN_KINASE_ST"/>
    <property type="match status" value="1"/>
</dbReference>
<keyword evidence="7" id="KW-1185">Reference proteome</keyword>
<dbReference type="Gene3D" id="1.10.510.10">
    <property type="entry name" value="Transferase(Phosphotransferase) domain 1"/>
    <property type="match status" value="1"/>
</dbReference>
<dbReference type="InterPro" id="IPR000719">
    <property type="entry name" value="Prot_kinase_dom"/>
</dbReference>
<sequence>MGEVFAAWDPRLEREVAVKVLTLLGEDSAGRALSEARCLARLRHPNVVGVHEVGECGGRVFIVMELIDGPNARVWLGSAARSWEQILDVLAGAGRGLVAIHDAGLHHGDFKPANVLVDRDGRARVVDFGLAGAVEPGWRRRASTSKLDVDALVAEAAGWAAEHLEGPGAPARSDSWTGTGTGTDGLSVAGTVPYMAPERLTGAAGDARSDQFSLCVVLWEAIHGVRPFVGGSAEQLLSAIAVGRVSSGAQHGSTMAPSLARELDAILLRGLEPDPGRRWPTLRALLDALDGLREPARVRERADTPASGGGYRLGLAGALGAAVVLGLGLFAQAEPPGPGPIAPALAEADELGACAPVFDGPRGDPGSPSWRAWTESARRVELALGVGAHERAAEEFETLAELREQAEGEDWTARASIREAVWRAEVERARGSFEASAARLGEALARAEQQGLERERLRVSTARLRLWTSAGVRERIVGDDLARVAALSPRLELGWVEQLDVAVAQLRAGARLRSVDTDALTDAASKLAGLVGWEPSRLRVERGLAELELALVQGEVGAESLTRAEAILEQARSQLHPEAPERVAAVVVAARVDAWLGDELRAAARLESYAHRGAPAGRGLALARELLAAPEPLPPSLRVYVLQAASEVDDAEALLARACPGLSEASGGITLELCRAHSTLPSRQL</sequence>